<dbReference type="AlphaFoldDB" id="A0A1H0ZQB3"/>
<proteinExistence type="inferred from homology"/>
<evidence type="ECO:0000256" key="1">
    <source>
        <dbReference type="ARBA" id="ARBA00001974"/>
    </source>
</evidence>
<protein>
    <submittedName>
        <fullName evidence="7">Fumarate reductase flavoprotein subunit</fullName>
    </submittedName>
</protein>
<dbReference type="Gene3D" id="3.50.50.60">
    <property type="entry name" value="FAD/NAD(P)-binding domain"/>
    <property type="match status" value="1"/>
</dbReference>
<dbReference type="GO" id="GO:0033765">
    <property type="term" value="F:steroid dehydrogenase activity, acting on the CH-CH group of donors"/>
    <property type="evidence" value="ECO:0007669"/>
    <property type="project" value="UniProtKB-ARBA"/>
</dbReference>
<evidence type="ECO:0000313" key="8">
    <source>
        <dbReference type="Proteomes" id="UP000199481"/>
    </source>
</evidence>
<evidence type="ECO:0000256" key="4">
    <source>
        <dbReference type="ARBA" id="ARBA00023002"/>
    </source>
</evidence>
<evidence type="ECO:0000256" key="5">
    <source>
        <dbReference type="RuleBase" id="RU366062"/>
    </source>
</evidence>
<dbReference type="SUPFAM" id="SSF56425">
    <property type="entry name" value="Succinate dehydrogenase/fumarate reductase flavoprotein, catalytic domain"/>
    <property type="match status" value="1"/>
</dbReference>
<evidence type="ECO:0000256" key="2">
    <source>
        <dbReference type="ARBA" id="ARBA00022630"/>
    </source>
</evidence>
<dbReference type="InterPro" id="IPR003953">
    <property type="entry name" value="FAD-dep_OxRdtase_2_FAD-bd"/>
</dbReference>
<dbReference type="Pfam" id="PF00890">
    <property type="entry name" value="FAD_binding_2"/>
    <property type="match status" value="1"/>
</dbReference>
<keyword evidence="8" id="KW-1185">Reference proteome</keyword>
<dbReference type="NCBIfam" id="NF005064">
    <property type="entry name" value="PRK06481.1"/>
    <property type="match status" value="1"/>
</dbReference>
<comment type="cofactor">
    <cofactor evidence="1">
        <name>FAD</name>
        <dbReference type="ChEBI" id="CHEBI:57692"/>
    </cofactor>
</comment>
<dbReference type="InterPro" id="IPR050315">
    <property type="entry name" value="FAD-oxidoreductase_2"/>
</dbReference>
<keyword evidence="2 5" id="KW-0285">Flavoprotein</keyword>
<dbReference type="RefSeq" id="WP_035020682.1">
    <property type="nucleotide sequence ID" value="NZ_FNJW01000008.1"/>
</dbReference>
<dbReference type="PANTHER" id="PTHR43400">
    <property type="entry name" value="FUMARATE REDUCTASE"/>
    <property type="match status" value="1"/>
</dbReference>
<sequence length="518" mass="56394">MKKKSFLHVSLVVCTVIFGISYRAIEKNKRLKTNEIKEDSAKKIEVESRTLEQVYTQFSDLKDQYDVIIVGASGAGMAAAIEAKDAGLNPVIIEKMPAAGGNTAKSSSGMNASTTKFQEAEGIEDSNDAFYEETLAGGYGTNDKELLRYFVDHSAAAIDWLDENGMTLDNLTITGGMNQKRTHRPSEGSAIGGYLVKGLLKAVHKRNIPILVNARVIRLNKNGGKVNEVTIKIKGLEPKMLTGKAVIVATGGFGASKEMIEAVRPDLKDYVTTNHKGSTGDGIKMIEKLGGQAIDMDQIQIHPTVQQDKGILIGEVVRGEGAILVNHKGNRFVNELTTRDKVSAAINELPEKSAYLIFDQGVRDRAKAIDFYEKKGYVSSGKDIEELVEKVNLPSNQLHTTVITWNQSVANKIDKEFNRTTAMENDLAKPNYYAIKIAPGIHYTMGGIKVNTQAEVLNKEHQPIEGLYAAGELAGGLHGTNRIGGNSVAEIIVFGRQAGQQAAEYVKSQQHELNSAVY</sequence>
<dbReference type="EMBL" id="FNJW01000008">
    <property type="protein sequence ID" value="SDQ29604.1"/>
    <property type="molecule type" value="Genomic_DNA"/>
</dbReference>
<keyword evidence="4 5" id="KW-0560">Oxidoreductase</keyword>
<dbReference type="InterPro" id="IPR010960">
    <property type="entry name" value="Flavocytochrome_c"/>
</dbReference>
<organism evidence="7 8">
    <name type="scientific">Carnobacterium viridans</name>
    <dbReference type="NCBI Taxonomy" id="174587"/>
    <lineage>
        <taxon>Bacteria</taxon>
        <taxon>Bacillati</taxon>
        <taxon>Bacillota</taxon>
        <taxon>Bacilli</taxon>
        <taxon>Lactobacillales</taxon>
        <taxon>Carnobacteriaceae</taxon>
        <taxon>Carnobacterium</taxon>
    </lineage>
</organism>
<dbReference type="Gene3D" id="3.90.700.10">
    <property type="entry name" value="Succinate dehydrogenase/fumarate reductase flavoprotein, catalytic domain"/>
    <property type="match status" value="1"/>
</dbReference>
<feature type="domain" description="FAD-dependent oxidoreductase 2 FAD-binding" evidence="6">
    <location>
        <begin position="66"/>
        <end position="488"/>
    </location>
</feature>
<dbReference type="InterPro" id="IPR036188">
    <property type="entry name" value="FAD/NAD-bd_sf"/>
</dbReference>
<evidence type="ECO:0000313" key="7">
    <source>
        <dbReference type="EMBL" id="SDQ29604.1"/>
    </source>
</evidence>
<dbReference type="NCBIfam" id="TIGR01813">
    <property type="entry name" value="flavo_cyto_c"/>
    <property type="match status" value="1"/>
</dbReference>
<dbReference type="InterPro" id="IPR027477">
    <property type="entry name" value="Succ_DH/fumarate_Rdtase_cat_sf"/>
</dbReference>
<dbReference type="FunFam" id="3.90.700.10:FF:000007">
    <property type="entry name" value="NADH-dependent fumarate reductase"/>
    <property type="match status" value="1"/>
</dbReference>
<dbReference type="PANTHER" id="PTHR43400:SF7">
    <property type="entry name" value="FAD-DEPENDENT OXIDOREDUCTASE 2 FAD BINDING DOMAIN-CONTAINING PROTEIN"/>
    <property type="match status" value="1"/>
</dbReference>
<keyword evidence="3 5" id="KW-0274">FAD</keyword>
<dbReference type="GO" id="GO:0010181">
    <property type="term" value="F:FMN binding"/>
    <property type="evidence" value="ECO:0007669"/>
    <property type="project" value="InterPro"/>
</dbReference>
<accession>A0A1H0ZQB3</accession>
<dbReference type="Proteomes" id="UP000199481">
    <property type="component" value="Unassembled WGS sequence"/>
</dbReference>
<dbReference type="SUPFAM" id="SSF51905">
    <property type="entry name" value="FAD/NAD(P)-binding domain"/>
    <property type="match status" value="1"/>
</dbReference>
<evidence type="ECO:0000256" key="3">
    <source>
        <dbReference type="ARBA" id="ARBA00022827"/>
    </source>
</evidence>
<evidence type="ECO:0000259" key="6">
    <source>
        <dbReference type="Pfam" id="PF00890"/>
    </source>
</evidence>
<dbReference type="OrthoDB" id="9806724at2"/>
<reference evidence="8" key="1">
    <citation type="submission" date="2016-10" db="EMBL/GenBank/DDBJ databases">
        <authorList>
            <person name="Varghese N."/>
            <person name="Submissions S."/>
        </authorList>
    </citation>
    <scope>NUCLEOTIDE SEQUENCE [LARGE SCALE GENOMIC DNA]</scope>
    <source>
        <strain evidence="8">MPL-11</strain>
    </source>
</reference>
<comment type="similarity">
    <text evidence="5">Belongs to the FAD-dependent oxidoreductase 2 family. FRD/SDH subfamily.</text>
</comment>
<gene>
    <name evidence="7" type="ORF">SAMN04487752_1655</name>
</gene>
<name>A0A1H0ZQB3_9LACT</name>